<evidence type="ECO:0000259" key="12">
    <source>
        <dbReference type="Pfam" id="PF01435"/>
    </source>
</evidence>
<proteinExistence type="predicted"/>
<keyword evidence="9" id="KW-0482">Metalloprotease</keyword>
<feature type="transmembrane region" description="Helical" evidence="11">
    <location>
        <begin position="68"/>
        <end position="90"/>
    </location>
</feature>
<dbReference type="EMBL" id="CP029463">
    <property type="protein sequence ID" value="AWM13790.1"/>
    <property type="molecule type" value="Genomic_DNA"/>
</dbReference>
<keyword evidence="8 11" id="KW-1133">Transmembrane helix</keyword>
<dbReference type="AlphaFoldDB" id="A0A2U8QUB0"/>
<dbReference type="InterPro" id="IPR050083">
    <property type="entry name" value="HtpX_protease"/>
</dbReference>
<evidence type="ECO:0000313" key="14">
    <source>
        <dbReference type="Proteomes" id="UP000245429"/>
    </source>
</evidence>
<feature type="transmembrane region" description="Helical" evidence="11">
    <location>
        <begin position="29"/>
        <end position="56"/>
    </location>
</feature>
<organism evidence="13 14">
    <name type="scientific">Flavobacterium sediminis</name>
    <dbReference type="NCBI Taxonomy" id="2201181"/>
    <lineage>
        <taxon>Bacteria</taxon>
        <taxon>Pseudomonadati</taxon>
        <taxon>Bacteroidota</taxon>
        <taxon>Flavobacteriia</taxon>
        <taxon>Flavobacteriales</taxon>
        <taxon>Flavobacteriaceae</taxon>
        <taxon>Flavobacterium</taxon>
    </lineage>
</organism>
<keyword evidence="7" id="KW-0862">Zinc</keyword>
<keyword evidence="5" id="KW-0479">Metal-binding</keyword>
<dbReference type="GO" id="GO:0046872">
    <property type="term" value="F:metal ion binding"/>
    <property type="evidence" value="ECO:0007669"/>
    <property type="project" value="UniProtKB-KW"/>
</dbReference>
<gene>
    <name evidence="13" type="ORF">DI487_07885</name>
</gene>
<dbReference type="InterPro" id="IPR001915">
    <property type="entry name" value="Peptidase_M48"/>
</dbReference>
<name>A0A2U8QUB0_9FLAO</name>
<evidence type="ECO:0000256" key="7">
    <source>
        <dbReference type="ARBA" id="ARBA00022833"/>
    </source>
</evidence>
<keyword evidence="6" id="KW-0378">Hydrolase</keyword>
<evidence type="ECO:0000313" key="13">
    <source>
        <dbReference type="EMBL" id="AWM13790.1"/>
    </source>
</evidence>
<dbReference type="PANTHER" id="PTHR43221:SF2">
    <property type="entry name" value="PROTEASE HTPX HOMOLOG"/>
    <property type="match status" value="1"/>
</dbReference>
<dbReference type="GO" id="GO:0006508">
    <property type="term" value="P:proteolysis"/>
    <property type="evidence" value="ECO:0007669"/>
    <property type="project" value="UniProtKB-KW"/>
</dbReference>
<evidence type="ECO:0000256" key="5">
    <source>
        <dbReference type="ARBA" id="ARBA00022723"/>
    </source>
</evidence>
<dbReference type="PANTHER" id="PTHR43221">
    <property type="entry name" value="PROTEASE HTPX"/>
    <property type="match status" value="1"/>
</dbReference>
<dbReference type="OrthoDB" id="9789270at2"/>
<evidence type="ECO:0000256" key="1">
    <source>
        <dbReference type="ARBA" id="ARBA00001947"/>
    </source>
</evidence>
<evidence type="ECO:0000256" key="11">
    <source>
        <dbReference type="SAM" id="Phobius"/>
    </source>
</evidence>
<dbReference type="KEGG" id="fse:DI487_07885"/>
<keyword evidence="3" id="KW-0645">Protease</keyword>
<evidence type="ECO:0000256" key="3">
    <source>
        <dbReference type="ARBA" id="ARBA00022670"/>
    </source>
</evidence>
<evidence type="ECO:0000256" key="2">
    <source>
        <dbReference type="ARBA" id="ARBA00022475"/>
    </source>
</evidence>
<evidence type="ECO:0000256" key="4">
    <source>
        <dbReference type="ARBA" id="ARBA00022692"/>
    </source>
</evidence>
<dbReference type="Gene3D" id="3.30.2010.10">
    <property type="entry name" value="Metalloproteases ('zincins'), catalytic domain"/>
    <property type="match status" value="1"/>
</dbReference>
<dbReference type="CDD" id="cd07328">
    <property type="entry name" value="M48_Ste24p_like"/>
    <property type="match status" value="1"/>
</dbReference>
<accession>A0A2U8QUB0</accession>
<sequence>MNTAFVSAPKDVPKDLVKLPKSYMLKATLAIFSIFFFFILYISLVTALCYLVYWAITYDVGRINKLTILMKVGAIAGSVMLLIFTFKFIFKLKNVKPENRIKLSKEKYPQLYSFIEFICKEANAPKPKNIFIDPDVNAYVSYTNVWLSLFFPTRKELTIGLGLVSTLNVSEFKAVIAHEFGHFSQRSMKIGSYIHSANTIIHDMIYNRDSWDDFLDQWRSSDIRLSFAAWIITPLIWIIRNILKLFYLLLNRMNSLLSLEMEFNADKVAVKVAGSESIVSALWKLEHGFTNWNAIIDSAYHASKNNIYSANLYNHNDTALVKSGLDDKKQKLPSDEFGNIKYFSGHENAKVSMYATHPPSNLREANAKSPFIKSDTDGRPAWVLFDDKEKLQEQLTLLVYNQYLGKKPNVFATTEEFDSFLETENQDNQFDSLYEETFLNRFISIPSFNDLENQEKKTTLTELKEEIKRLMVPVKETEALMKQCNEIASGTTKQKEILYKDVKYTKKTIQTVYDILLSDRERMFNENFVNWDKDFVSFFYGQAKQAGKEKLLLEYYEQHQKIVDFYRHLLGVRKFVLSEINRLQQMGQVTQQIVDDLSNEIKAHVKGINAKVEEFDNFPFVVLPNINSSDELKKAIFEKGKMEEAYGRLFENNKINVIMGQLENAIVSCGRVEKKSWSTILKYQESLC</sequence>
<keyword evidence="10 11" id="KW-0472">Membrane</keyword>
<evidence type="ECO:0000256" key="8">
    <source>
        <dbReference type="ARBA" id="ARBA00022989"/>
    </source>
</evidence>
<feature type="domain" description="Peptidase M48" evidence="12">
    <location>
        <begin position="109"/>
        <end position="368"/>
    </location>
</feature>
<evidence type="ECO:0000256" key="6">
    <source>
        <dbReference type="ARBA" id="ARBA00022801"/>
    </source>
</evidence>
<dbReference type="Pfam" id="PF01435">
    <property type="entry name" value="Peptidase_M48"/>
    <property type="match status" value="1"/>
</dbReference>
<dbReference type="GO" id="GO:0004222">
    <property type="term" value="F:metalloendopeptidase activity"/>
    <property type="evidence" value="ECO:0007669"/>
    <property type="project" value="InterPro"/>
</dbReference>
<protein>
    <recommendedName>
        <fullName evidence="12">Peptidase M48 domain-containing protein</fullName>
    </recommendedName>
</protein>
<reference evidence="13 14" key="1">
    <citation type="submission" date="2018-05" db="EMBL/GenBank/DDBJ databases">
        <title>Flavobacterium sp. MEBiC07310.</title>
        <authorList>
            <person name="Baek K."/>
        </authorList>
    </citation>
    <scope>NUCLEOTIDE SEQUENCE [LARGE SCALE GENOMIC DNA]</scope>
    <source>
        <strain evidence="13 14">MEBiC07310</strain>
    </source>
</reference>
<keyword evidence="4 11" id="KW-0812">Transmembrane</keyword>
<dbReference type="Proteomes" id="UP000245429">
    <property type="component" value="Chromosome"/>
</dbReference>
<keyword evidence="2" id="KW-1003">Cell membrane</keyword>
<dbReference type="RefSeq" id="WP_109569157.1">
    <property type="nucleotide sequence ID" value="NZ_CP029463.1"/>
</dbReference>
<feature type="transmembrane region" description="Helical" evidence="11">
    <location>
        <begin position="227"/>
        <end position="250"/>
    </location>
</feature>
<evidence type="ECO:0000256" key="9">
    <source>
        <dbReference type="ARBA" id="ARBA00023049"/>
    </source>
</evidence>
<comment type="cofactor">
    <cofactor evidence="1">
        <name>Zn(2+)</name>
        <dbReference type="ChEBI" id="CHEBI:29105"/>
    </cofactor>
</comment>
<keyword evidence="14" id="KW-1185">Reference proteome</keyword>
<evidence type="ECO:0000256" key="10">
    <source>
        <dbReference type="ARBA" id="ARBA00023136"/>
    </source>
</evidence>